<dbReference type="OrthoDB" id="1717591at2759"/>
<dbReference type="GeneID" id="116215494"/>
<evidence type="ECO:0000313" key="5">
    <source>
        <dbReference type="Proteomes" id="UP000197138"/>
    </source>
</evidence>
<feature type="compositionally biased region" description="Acidic residues" evidence="2">
    <location>
        <begin position="996"/>
        <end position="1006"/>
    </location>
</feature>
<feature type="region of interest" description="Disordered" evidence="2">
    <location>
        <begin position="34"/>
        <end position="68"/>
    </location>
</feature>
<feature type="region of interest" description="Disordered" evidence="2">
    <location>
        <begin position="477"/>
        <end position="693"/>
    </location>
</feature>
<feature type="domain" description="J" evidence="3">
    <location>
        <begin position="1332"/>
        <end position="1396"/>
    </location>
</feature>
<dbReference type="CDD" id="cd06257">
    <property type="entry name" value="DnaJ"/>
    <property type="match status" value="1"/>
</dbReference>
<dbReference type="Proteomes" id="UP000197138">
    <property type="component" value="Unassembled WGS sequence"/>
</dbReference>
<feature type="compositionally biased region" description="Basic and acidic residues" evidence="2">
    <location>
        <begin position="554"/>
        <end position="612"/>
    </location>
</feature>
<sequence length="1396" mass="156585">MEYRSSTLSKKLGGSSLNGTSIYDGVFSGSAPFRPSSFSSSSSSASRPEDYAEIFGGPRDSRRSSIPVLDVPALHDRKVSVDVRSSKLEYSNIFGGGSNDGSVSFEDVVVDPRKMRNLSRREQTRAHTRSSSEVSFSGSEDNHVLRKASHASPDKVKKQVNVSYNKSVGGGKDGLNGMTHIAELHDVPGYARLVDENNPSKQLKNDKPITNGAHHEFGTGDRVVKAKDAKRSKSSLSSSSSDKKYSKDVSQDRSPSHSSLFEGYEFGLRTEPSEVHAPSDLPQNGNSRLIVSPSKVSKGGVGTGSPTYFDEEVDANSVAAASADAVRKAIEKAQARIKVAKDLMERRKEAFQGNVESKSSREPRRERKKASKPQEQRLEEYAKVGSVKTECESTDISDHARHSNNIARRTFEQLSRDTREYNLQGEAVERDESNETKTKTLEEKQELTDDCEMLMMGRTTESAAGISTLSTAVEGVPLQKVHEKTEGRPSSAEVAHECDNHSDKSESSRQLQYVEEQSESAEEPMASSDQRECHGYLEEFHESSSQMKLDAYQLEEKTARAEDCVREENEEKQSEGHEVEGSIRSKANPDNEENTTHEKFDEREEKEEREGESYEGECGWEQNEEKRSKNHEGSLQPNNISDGEEKNTSCEKIEGKEENREIQGESCEKEGGEKSEEASNQQESKNEYNGFSLGTDAKQWFDHMKEILHVRINSFLDGKENSRLQEGGEVEGNHQLEAEVSEELVEETCGVEAIEELHSAEESVIDEKPTIEVNMRGDDEAQDAATEDKEDECEELMGTMEVSYEENRESVDITRDYDEYEGNEVMAQETNLSVEEKEILVVNSIILNKDEPTNLSVGQEDNSPIKLEEEEICGSEKSDLTGGSLQADGEKQVEDAMEVLGFYESDVKLAFTGIKFGFCLSNQYTEKPEEVHDTGKRVEGLDPQIDECDVYQKAAEVSSNEGEETEEMTDEMEVETKVSDDDDRWADNEKAAEVSSNEEEEAEMTNEMEVKTEASDDDRWADNEVNVEKNQLHVVPEREERTVNDNKEMTTSQATEEEESRLTTQMTKEKETEDHSKTGLEMERDTSRKRDDRKEREREKEIEREREKERLAVERAIREARERAFAEARERAERAAVEKAAAEARQRVMARAREKLGKTSSDPLNKPAEKTSVEVRLRAERAAVERATAEARERALEKAMSEKLSGAGKDNKARQKSSYDSQHKSSGPSSNHRNSSSSDNGVPRSTERSNGSNTESAQWSKARLERHKRTAERAAKALAEKNMRDLLAQREQAEKNRLAEALDADIKRWSSGKQGNLRALLSTLQYILGPDSGWQPVTLTEIVTAAAVKKAYRKATLCVHPDKLQQRGASLQQKYICEKVFDLLKEAWNRFSAEEK</sequence>
<reference evidence="7" key="4">
    <citation type="submission" date="2025-04" db="UniProtKB">
        <authorList>
            <consortium name="RefSeq"/>
        </authorList>
    </citation>
    <scope>IDENTIFICATION</scope>
    <source>
        <tissue evidence="7">Leaf</tissue>
    </source>
</reference>
<dbReference type="Proteomes" id="UP000515151">
    <property type="component" value="Chromosome 7"/>
</dbReference>
<keyword evidence="6" id="KW-1185">Reference proteome</keyword>
<feature type="compositionally biased region" description="Low complexity" evidence="2">
    <location>
        <begin position="1225"/>
        <end position="1240"/>
    </location>
</feature>
<feature type="region of interest" description="Disordered" evidence="2">
    <location>
        <begin position="117"/>
        <end position="156"/>
    </location>
</feature>
<reference evidence="5" key="1">
    <citation type="journal article" date="2017" name="Plant J.">
        <title>The pomegranate (Punica granatum L.) genome and the genomics of punicalagin biosynthesis.</title>
        <authorList>
            <person name="Qin G."/>
            <person name="Xu C."/>
            <person name="Ming R."/>
            <person name="Tang H."/>
            <person name="Guyot R."/>
            <person name="Kramer E.M."/>
            <person name="Hu Y."/>
            <person name="Yi X."/>
            <person name="Qi Y."/>
            <person name="Xu X."/>
            <person name="Gao Z."/>
            <person name="Pan H."/>
            <person name="Jian J."/>
            <person name="Tian Y."/>
            <person name="Yue Z."/>
            <person name="Xu Y."/>
        </authorList>
    </citation>
    <scope>NUCLEOTIDE SEQUENCE [LARGE SCALE GENOMIC DNA]</scope>
    <source>
        <strain evidence="5">cv. Dabenzi</strain>
    </source>
</reference>
<dbReference type="SUPFAM" id="SSF46565">
    <property type="entry name" value="Chaperone J-domain"/>
    <property type="match status" value="1"/>
</dbReference>
<accession>A0A218WRB4</accession>
<evidence type="ECO:0000256" key="2">
    <source>
        <dbReference type="SAM" id="MobiDB-lite"/>
    </source>
</evidence>
<feature type="compositionally biased region" description="Basic and acidic residues" evidence="2">
    <location>
        <begin position="427"/>
        <end position="447"/>
    </location>
</feature>
<feature type="compositionally biased region" description="Basic and acidic residues" evidence="2">
    <location>
        <begin position="241"/>
        <end position="255"/>
    </location>
</feature>
<dbReference type="GO" id="GO:0005737">
    <property type="term" value="C:cytoplasm"/>
    <property type="evidence" value="ECO:0007669"/>
    <property type="project" value="TreeGrafter"/>
</dbReference>
<feature type="compositionally biased region" description="Basic and acidic residues" evidence="2">
    <location>
        <begin position="1144"/>
        <end position="1157"/>
    </location>
</feature>
<feature type="compositionally biased region" description="Low complexity" evidence="2">
    <location>
        <begin position="34"/>
        <end position="46"/>
    </location>
</feature>
<evidence type="ECO:0000313" key="6">
    <source>
        <dbReference type="Proteomes" id="UP000515151"/>
    </source>
</evidence>
<dbReference type="GO" id="GO:0072583">
    <property type="term" value="P:clathrin-dependent endocytosis"/>
    <property type="evidence" value="ECO:0007669"/>
    <property type="project" value="TreeGrafter"/>
</dbReference>
<feature type="compositionally biased region" description="Basic and acidic residues" evidence="2">
    <location>
        <begin position="643"/>
        <end position="677"/>
    </location>
</feature>
<feature type="compositionally biased region" description="Basic and acidic residues" evidence="2">
    <location>
        <begin position="203"/>
        <end position="231"/>
    </location>
</feature>
<feature type="compositionally biased region" description="Polar residues" evidence="2">
    <location>
        <begin position="678"/>
        <end position="689"/>
    </location>
</feature>
<feature type="compositionally biased region" description="Basic and acidic residues" evidence="2">
    <location>
        <begin position="1008"/>
        <end position="1048"/>
    </location>
</feature>
<dbReference type="InterPro" id="IPR036869">
    <property type="entry name" value="J_dom_sf"/>
</dbReference>
<feature type="region of interest" description="Disordered" evidence="2">
    <location>
        <begin position="197"/>
        <end position="303"/>
    </location>
</feature>
<dbReference type="InterPro" id="IPR001623">
    <property type="entry name" value="DnaJ_domain"/>
</dbReference>
<evidence type="ECO:0000256" key="1">
    <source>
        <dbReference type="ARBA" id="ARBA00023054"/>
    </source>
</evidence>
<evidence type="ECO:0000259" key="3">
    <source>
        <dbReference type="PROSITE" id="PS50076"/>
    </source>
</evidence>
<name>A0A218WRB4_PUNGR</name>
<feature type="compositionally biased region" description="Basic and acidic residues" evidence="2">
    <location>
        <begin position="494"/>
        <end position="507"/>
    </location>
</feature>
<feature type="compositionally biased region" description="Basic and acidic residues" evidence="2">
    <location>
        <begin position="1067"/>
        <end position="1107"/>
    </location>
</feature>
<dbReference type="Gene3D" id="1.10.287.110">
    <property type="entry name" value="DnaJ domain"/>
    <property type="match status" value="1"/>
</dbReference>
<feature type="compositionally biased region" description="Basic and acidic residues" evidence="2">
    <location>
        <begin position="529"/>
        <end position="542"/>
    </location>
</feature>
<feature type="region of interest" description="Disordered" evidence="2">
    <location>
        <begin position="956"/>
        <end position="1107"/>
    </location>
</feature>
<proteinExistence type="predicted"/>
<dbReference type="PROSITE" id="PS50076">
    <property type="entry name" value="DNAJ_2"/>
    <property type="match status" value="1"/>
</dbReference>
<feature type="compositionally biased region" description="Basic and acidic residues" evidence="2">
    <location>
        <begin position="623"/>
        <end position="632"/>
    </location>
</feature>
<reference evidence="6" key="3">
    <citation type="journal article" date="2020" name="Plant Biotechnol. J.">
        <title>The pomegranate (Punica granatum L.) draft genome dissects genetic divergence between soft- and hard-seeded cultivars.</title>
        <authorList>
            <person name="Luo X."/>
            <person name="Li H."/>
            <person name="Wu Z."/>
            <person name="Yao W."/>
            <person name="Zhao P."/>
            <person name="Cao D."/>
            <person name="Yu H."/>
            <person name="Li K."/>
            <person name="Poudel K."/>
            <person name="Zhao D."/>
            <person name="Zhang F."/>
            <person name="Xia X."/>
            <person name="Chen L."/>
            <person name="Wang Q."/>
            <person name="Jing D."/>
            <person name="Cao S."/>
        </authorList>
    </citation>
    <scope>NUCLEOTIDE SEQUENCE [LARGE SCALE GENOMIC DNA]</scope>
</reference>
<dbReference type="GO" id="GO:0031982">
    <property type="term" value="C:vesicle"/>
    <property type="evidence" value="ECO:0007669"/>
    <property type="project" value="TreeGrafter"/>
</dbReference>
<feature type="compositionally biased region" description="Basic and acidic residues" evidence="2">
    <location>
        <begin position="409"/>
        <end position="420"/>
    </location>
</feature>
<dbReference type="EMBL" id="MTKT01003414">
    <property type="protein sequence ID" value="OWM75049.1"/>
    <property type="molecule type" value="Genomic_DNA"/>
</dbReference>
<reference evidence="4" key="2">
    <citation type="submission" date="2017-06" db="EMBL/GenBank/DDBJ databases">
        <title>The pomegranate genome and the genomics of punicalagin biosynthesis.</title>
        <authorList>
            <person name="Xu C."/>
        </authorList>
    </citation>
    <scope>NUCLEOTIDE SEQUENCE [LARGE SCALE GENOMIC DNA]</scope>
    <source>
        <tissue evidence="4">Fresh leaf</tissue>
    </source>
</reference>
<organism evidence="4 5">
    <name type="scientific">Punica granatum</name>
    <name type="common">Pomegranate</name>
    <dbReference type="NCBI Taxonomy" id="22663"/>
    <lineage>
        <taxon>Eukaryota</taxon>
        <taxon>Viridiplantae</taxon>
        <taxon>Streptophyta</taxon>
        <taxon>Embryophyta</taxon>
        <taxon>Tracheophyta</taxon>
        <taxon>Spermatophyta</taxon>
        <taxon>Magnoliopsida</taxon>
        <taxon>eudicotyledons</taxon>
        <taxon>Gunneridae</taxon>
        <taxon>Pentapetalae</taxon>
        <taxon>rosids</taxon>
        <taxon>malvids</taxon>
        <taxon>Myrtales</taxon>
        <taxon>Lythraceae</taxon>
        <taxon>Punica</taxon>
    </lineage>
</organism>
<evidence type="ECO:0000313" key="7">
    <source>
        <dbReference type="RefSeq" id="XP_031407080.1"/>
    </source>
</evidence>
<feature type="region of interest" description="Disordered" evidence="2">
    <location>
        <begin position="349"/>
        <end position="447"/>
    </location>
</feature>
<dbReference type="GO" id="GO:0072318">
    <property type="term" value="P:clathrin coat disassembly"/>
    <property type="evidence" value="ECO:0007669"/>
    <property type="project" value="TreeGrafter"/>
</dbReference>
<keyword evidence="1" id="KW-0175">Coiled coil</keyword>
<dbReference type="PANTHER" id="PTHR23172:SF87">
    <property type="entry name" value="CHAPERONE DNAJ-DOMAIN SUPERFAMILY PROTEIN"/>
    <property type="match status" value="1"/>
</dbReference>
<dbReference type="RefSeq" id="XP_031407080.1">
    <property type="nucleotide sequence ID" value="XM_031551220.1"/>
</dbReference>
<feature type="compositionally biased region" description="Acidic residues" evidence="2">
    <location>
        <begin position="961"/>
        <end position="973"/>
    </location>
</feature>
<feature type="compositionally biased region" description="Polar residues" evidence="2">
    <location>
        <begin position="1248"/>
        <end position="1259"/>
    </location>
</feature>
<dbReference type="PANTHER" id="PTHR23172">
    <property type="entry name" value="AUXILIN/CYCLIN G-ASSOCIATED KINASE-RELATED"/>
    <property type="match status" value="1"/>
</dbReference>
<gene>
    <name evidence="7" type="primary">LOC116215494</name>
    <name evidence="4" type="ORF">CDL15_Pgr021400</name>
</gene>
<feature type="compositionally biased region" description="Basic and acidic residues" evidence="2">
    <location>
        <begin position="974"/>
        <end position="992"/>
    </location>
</feature>
<protein>
    <submittedName>
        <fullName evidence="7">Auxilin-like protein 1</fullName>
    </submittedName>
</protein>
<feature type="region of interest" description="Disordered" evidence="2">
    <location>
        <begin position="1144"/>
        <end position="1272"/>
    </location>
</feature>
<feature type="compositionally biased region" description="Basic and acidic residues" evidence="2">
    <location>
        <begin position="1167"/>
        <end position="1201"/>
    </location>
</feature>
<dbReference type="GO" id="GO:0030276">
    <property type="term" value="F:clathrin binding"/>
    <property type="evidence" value="ECO:0007669"/>
    <property type="project" value="TreeGrafter"/>
</dbReference>
<feature type="compositionally biased region" description="Basic and acidic residues" evidence="2">
    <location>
        <begin position="372"/>
        <end position="382"/>
    </location>
</feature>
<dbReference type="FunFam" id="1.10.287.110:FF:000009">
    <property type="entry name" value="Auxilin-related protein 1"/>
    <property type="match status" value="1"/>
</dbReference>
<evidence type="ECO:0000313" key="4">
    <source>
        <dbReference type="EMBL" id="OWM75049.1"/>
    </source>
</evidence>